<feature type="signal peptide" evidence="2">
    <location>
        <begin position="1"/>
        <end position="21"/>
    </location>
</feature>
<name>A0A5B0QWT3_PUCGR</name>
<reference evidence="3 4" key="1">
    <citation type="submission" date="2019-05" db="EMBL/GenBank/DDBJ databases">
        <title>Emergence of the Ug99 lineage of the wheat stem rust pathogen through somatic hybridization.</title>
        <authorList>
            <person name="Li F."/>
            <person name="Upadhyaya N.M."/>
            <person name="Sperschneider J."/>
            <person name="Matny O."/>
            <person name="Nguyen-Phuc H."/>
            <person name="Mago R."/>
            <person name="Raley C."/>
            <person name="Miller M.E."/>
            <person name="Silverstein K.A.T."/>
            <person name="Henningsen E."/>
            <person name="Hirsch C.D."/>
            <person name="Visser B."/>
            <person name="Pretorius Z.A."/>
            <person name="Steffenson B.J."/>
            <person name="Schwessinger B."/>
            <person name="Dodds P.N."/>
            <person name="Figueroa M."/>
        </authorList>
    </citation>
    <scope>NUCLEOTIDE SEQUENCE [LARGE SCALE GENOMIC DNA]</scope>
    <source>
        <strain evidence="3">21-0</strain>
    </source>
</reference>
<evidence type="ECO:0000256" key="2">
    <source>
        <dbReference type="SAM" id="SignalP"/>
    </source>
</evidence>
<organism evidence="3 4">
    <name type="scientific">Puccinia graminis f. sp. tritici</name>
    <dbReference type="NCBI Taxonomy" id="56615"/>
    <lineage>
        <taxon>Eukaryota</taxon>
        <taxon>Fungi</taxon>
        <taxon>Dikarya</taxon>
        <taxon>Basidiomycota</taxon>
        <taxon>Pucciniomycotina</taxon>
        <taxon>Pucciniomycetes</taxon>
        <taxon>Pucciniales</taxon>
        <taxon>Pucciniaceae</taxon>
        <taxon>Puccinia</taxon>
    </lineage>
</organism>
<evidence type="ECO:0000256" key="1">
    <source>
        <dbReference type="SAM" id="MobiDB-lite"/>
    </source>
</evidence>
<keyword evidence="2" id="KW-0732">Signal</keyword>
<feature type="compositionally biased region" description="Polar residues" evidence="1">
    <location>
        <begin position="62"/>
        <end position="71"/>
    </location>
</feature>
<dbReference type="Proteomes" id="UP000324748">
    <property type="component" value="Unassembled WGS sequence"/>
</dbReference>
<evidence type="ECO:0000313" key="3">
    <source>
        <dbReference type="EMBL" id="KAA1117363.1"/>
    </source>
</evidence>
<comment type="caution">
    <text evidence="3">The sequence shown here is derived from an EMBL/GenBank/DDBJ whole genome shotgun (WGS) entry which is preliminary data.</text>
</comment>
<protein>
    <submittedName>
        <fullName evidence="3">Uncharacterized protein</fullName>
    </submittedName>
</protein>
<accession>A0A5B0QWT3</accession>
<feature type="region of interest" description="Disordered" evidence="1">
    <location>
        <begin position="48"/>
        <end position="73"/>
    </location>
</feature>
<dbReference type="AlphaFoldDB" id="A0A5B0QWT3"/>
<dbReference type="EMBL" id="VSWC01000002">
    <property type="protein sequence ID" value="KAA1117363.1"/>
    <property type="molecule type" value="Genomic_DNA"/>
</dbReference>
<proteinExistence type="predicted"/>
<feature type="compositionally biased region" description="Low complexity" evidence="1">
    <location>
        <begin position="48"/>
        <end position="61"/>
    </location>
</feature>
<feature type="chain" id="PRO_5022765405" evidence="2">
    <location>
        <begin position="22"/>
        <end position="102"/>
    </location>
</feature>
<evidence type="ECO:0000313" key="4">
    <source>
        <dbReference type="Proteomes" id="UP000324748"/>
    </source>
</evidence>
<gene>
    <name evidence="3" type="ORF">PGT21_004824</name>
</gene>
<keyword evidence="4" id="KW-1185">Reference proteome</keyword>
<sequence>MMHILFNVTLVTSLLVNLVLGSFGLDPKAVANAAPEESRQLAVVGGNHQHSSLLHLHPDSSNDALQKSDISPPQAPSRIVPLSNFSGMPSSITFQLSPVLAR</sequence>